<dbReference type="OrthoDB" id="9810005at2"/>
<dbReference type="Gene3D" id="3.20.20.140">
    <property type="entry name" value="Metal-dependent hydrolases"/>
    <property type="match status" value="1"/>
</dbReference>
<dbReference type="RefSeq" id="WP_005352690.1">
    <property type="nucleotide sequence ID" value="NZ_APVG01000022.1"/>
</dbReference>
<evidence type="ECO:0000256" key="1">
    <source>
        <dbReference type="ARBA" id="ARBA00009275"/>
    </source>
</evidence>
<accession>N9VL62</accession>
<dbReference type="GO" id="GO:0016788">
    <property type="term" value="F:hydrolase activity, acting on ester bonds"/>
    <property type="evidence" value="ECO:0007669"/>
    <property type="project" value="InterPro"/>
</dbReference>
<feature type="binding site" evidence="4">
    <location>
        <position position="155"/>
    </location>
    <ligand>
        <name>a divalent metal cation</name>
        <dbReference type="ChEBI" id="CHEBI:60240"/>
        <label>2</label>
    </ligand>
</feature>
<evidence type="ECO:0000256" key="4">
    <source>
        <dbReference type="PIRSR" id="PIRSR005902-1"/>
    </source>
</evidence>
<organism evidence="5 6">
    <name type="scientific">Aeromonas diversa CDC 2478-85</name>
    <dbReference type="NCBI Taxonomy" id="1268237"/>
    <lineage>
        <taxon>Bacteria</taxon>
        <taxon>Pseudomonadati</taxon>
        <taxon>Pseudomonadota</taxon>
        <taxon>Gammaproteobacteria</taxon>
        <taxon>Aeromonadales</taxon>
        <taxon>Aeromonadaceae</taxon>
        <taxon>Aeromonas</taxon>
    </lineage>
</organism>
<feature type="binding site" evidence="4">
    <location>
        <position position="7"/>
    </location>
    <ligand>
        <name>a divalent metal cation</name>
        <dbReference type="ChEBI" id="CHEBI:60240"/>
        <label>1</label>
    </ligand>
</feature>
<dbReference type="InterPro" id="IPR032466">
    <property type="entry name" value="Metal_Hydrolase"/>
</dbReference>
<keyword evidence="3" id="KW-0378">Hydrolase</keyword>
<dbReference type="NCBIfam" id="TIGR00010">
    <property type="entry name" value="YchF/TatD family DNA exonuclease"/>
    <property type="match status" value="1"/>
</dbReference>
<dbReference type="PANTHER" id="PTHR46124:SF2">
    <property type="entry name" value="D-AMINOACYL-TRNA DEACYLASE"/>
    <property type="match status" value="1"/>
</dbReference>
<feature type="binding site" evidence="4">
    <location>
        <position position="205"/>
    </location>
    <ligand>
        <name>a divalent metal cation</name>
        <dbReference type="ChEBI" id="CHEBI:60240"/>
        <label>1</label>
    </ligand>
</feature>
<keyword evidence="2 4" id="KW-0479">Metal-binding</keyword>
<dbReference type="PANTHER" id="PTHR46124">
    <property type="entry name" value="D-AMINOACYL-TRNA DEACYLASE"/>
    <property type="match status" value="1"/>
</dbReference>
<feature type="binding site" evidence="4">
    <location>
        <position position="130"/>
    </location>
    <ligand>
        <name>a divalent metal cation</name>
        <dbReference type="ChEBI" id="CHEBI:60240"/>
        <label>2</label>
    </ligand>
</feature>
<dbReference type="InterPro" id="IPR015991">
    <property type="entry name" value="TatD/YcfH-like"/>
</dbReference>
<dbReference type="GO" id="GO:0046872">
    <property type="term" value="F:metal ion binding"/>
    <property type="evidence" value="ECO:0007669"/>
    <property type="project" value="UniProtKB-KW"/>
</dbReference>
<evidence type="ECO:0000256" key="2">
    <source>
        <dbReference type="ARBA" id="ARBA00022723"/>
    </source>
</evidence>
<dbReference type="GO" id="GO:0004536">
    <property type="term" value="F:DNA nuclease activity"/>
    <property type="evidence" value="ECO:0007669"/>
    <property type="project" value="InterPro"/>
</dbReference>
<feature type="binding site" evidence="4">
    <location>
        <position position="94"/>
    </location>
    <ligand>
        <name>a divalent metal cation</name>
        <dbReference type="ChEBI" id="CHEBI:60240"/>
        <label>1</label>
    </ligand>
</feature>
<keyword evidence="6" id="KW-1185">Reference proteome</keyword>
<dbReference type="PATRIC" id="fig|1268237.3.peg.1952"/>
<dbReference type="InterPro" id="IPR018228">
    <property type="entry name" value="DNase_TatD-rel_CS"/>
</dbReference>
<sequence>MLLVDSHCHLDRLSYGDKQVDIPSVLAKAQERGVGYFLCVSVTQDQFPTMLEAISPYPNVFASCGVHPLNQEPGVDVARLRVQAADPKVVAIGETGLDYYYSPENKTVQQESFREHIRIARELNKPLIIHTRDAQVDTLRIMAEEGAEQVGGVLHCFTESLEMAEAAMAMGFYISISGIATFRNAKALQEVVRALPLERLLVETDAPYLAPVPHRGQENEPAFVRDVAQFVADLKEVSLDSLAQHTTRNFFELFTLAKQN</sequence>
<evidence type="ECO:0000313" key="6">
    <source>
        <dbReference type="Proteomes" id="UP000023775"/>
    </source>
</evidence>
<dbReference type="GO" id="GO:0005829">
    <property type="term" value="C:cytosol"/>
    <property type="evidence" value="ECO:0007669"/>
    <property type="project" value="TreeGrafter"/>
</dbReference>
<proteinExistence type="inferred from homology"/>
<dbReference type="SUPFAM" id="SSF51556">
    <property type="entry name" value="Metallo-dependent hydrolases"/>
    <property type="match status" value="1"/>
</dbReference>
<evidence type="ECO:0000313" key="5">
    <source>
        <dbReference type="EMBL" id="ENY72081.1"/>
    </source>
</evidence>
<dbReference type="CDD" id="cd01310">
    <property type="entry name" value="TatD_DNAse"/>
    <property type="match status" value="1"/>
</dbReference>
<dbReference type="PROSITE" id="PS01091">
    <property type="entry name" value="TATD_3"/>
    <property type="match status" value="1"/>
</dbReference>
<dbReference type="InterPro" id="IPR001130">
    <property type="entry name" value="TatD-like"/>
</dbReference>
<dbReference type="Proteomes" id="UP000023775">
    <property type="component" value="Unassembled WGS sequence"/>
</dbReference>
<gene>
    <name evidence="5" type="ORF">G114_09925</name>
</gene>
<protein>
    <submittedName>
        <fullName evidence="5">Deoxyribonuclease YcfH</fullName>
    </submittedName>
</protein>
<dbReference type="EMBL" id="APVG01000022">
    <property type="protein sequence ID" value="ENY72081.1"/>
    <property type="molecule type" value="Genomic_DNA"/>
</dbReference>
<reference evidence="5 6" key="1">
    <citation type="journal article" date="2013" name="Genome Announc.">
        <title>Draft Genome Sequence of the Aeromonas diversa Type Strain.</title>
        <authorList>
            <person name="Farfan M."/>
            <person name="Spataro N."/>
            <person name="Sanglas A."/>
            <person name="Albarral V."/>
            <person name="Loren J.G."/>
            <person name="Bosch E."/>
            <person name="Fuste M.C."/>
        </authorList>
    </citation>
    <scope>NUCLEOTIDE SEQUENCE [LARGE SCALE GENOMIC DNA]</scope>
    <source>
        <strain evidence="5 6">2478-85</strain>
    </source>
</reference>
<comment type="caution">
    <text evidence="5">The sequence shown here is derived from an EMBL/GenBank/DDBJ whole genome shotgun (WGS) entry which is preliminary data.</text>
</comment>
<dbReference type="Pfam" id="PF01026">
    <property type="entry name" value="TatD_DNase"/>
    <property type="match status" value="1"/>
</dbReference>
<dbReference type="AlphaFoldDB" id="N9VL62"/>
<dbReference type="PIRSF" id="PIRSF005902">
    <property type="entry name" value="DNase_TatD"/>
    <property type="match status" value="1"/>
</dbReference>
<dbReference type="PROSITE" id="PS01137">
    <property type="entry name" value="TATD_1"/>
    <property type="match status" value="1"/>
</dbReference>
<evidence type="ECO:0000256" key="3">
    <source>
        <dbReference type="ARBA" id="ARBA00022801"/>
    </source>
</evidence>
<dbReference type="FunFam" id="3.20.20.140:FF:000005">
    <property type="entry name" value="TatD family hydrolase"/>
    <property type="match status" value="1"/>
</dbReference>
<dbReference type="eggNOG" id="COG0084">
    <property type="taxonomic scope" value="Bacteria"/>
</dbReference>
<comment type="similarity">
    <text evidence="1">Belongs to the metallo-dependent hydrolases superfamily. TatD-type hydrolase family.</text>
</comment>
<name>N9VL62_9GAMM</name>
<feature type="binding site" evidence="4">
    <location>
        <position position="9"/>
    </location>
    <ligand>
        <name>a divalent metal cation</name>
        <dbReference type="ChEBI" id="CHEBI:60240"/>
        <label>1</label>
    </ligand>
</feature>